<reference evidence="1 2" key="1">
    <citation type="journal article" date="2012" name="Proc. Natl. Acad. Sci. U.S.A.">
        <title>Comparative genomics of Ceriporiopsis subvermispora and Phanerochaete chrysosporium provide insight into selective ligninolysis.</title>
        <authorList>
            <person name="Fernandez-Fueyo E."/>
            <person name="Ruiz-Duenas F.J."/>
            <person name="Ferreira P."/>
            <person name="Floudas D."/>
            <person name="Hibbett D.S."/>
            <person name="Canessa P."/>
            <person name="Larrondo L.F."/>
            <person name="James T.Y."/>
            <person name="Seelenfreund D."/>
            <person name="Lobos S."/>
            <person name="Polanco R."/>
            <person name="Tello M."/>
            <person name="Honda Y."/>
            <person name="Watanabe T."/>
            <person name="Watanabe T."/>
            <person name="Ryu J.S."/>
            <person name="Kubicek C.P."/>
            <person name="Schmoll M."/>
            <person name="Gaskell J."/>
            <person name="Hammel K.E."/>
            <person name="St John F.J."/>
            <person name="Vanden Wymelenberg A."/>
            <person name="Sabat G."/>
            <person name="Splinter BonDurant S."/>
            <person name="Syed K."/>
            <person name="Yadav J.S."/>
            <person name="Doddapaneni H."/>
            <person name="Subramanian V."/>
            <person name="Lavin J.L."/>
            <person name="Oguiza J.A."/>
            <person name="Perez G."/>
            <person name="Pisabarro A.G."/>
            <person name="Ramirez L."/>
            <person name="Santoyo F."/>
            <person name="Master E."/>
            <person name="Coutinho P.M."/>
            <person name="Henrissat B."/>
            <person name="Lombard V."/>
            <person name="Magnuson J.K."/>
            <person name="Kuees U."/>
            <person name="Hori C."/>
            <person name="Igarashi K."/>
            <person name="Samejima M."/>
            <person name="Held B.W."/>
            <person name="Barry K.W."/>
            <person name="LaButti K.M."/>
            <person name="Lapidus A."/>
            <person name="Lindquist E.A."/>
            <person name="Lucas S.M."/>
            <person name="Riley R."/>
            <person name="Salamov A.A."/>
            <person name="Hoffmeister D."/>
            <person name="Schwenk D."/>
            <person name="Hadar Y."/>
            <person name="Yarden O."/>
            <person name="de Vries R.P."/>
            <person name="Wiebenga A."/>
            <person name="Stenlid J."/>
            <person name="Eastwood D."/>
            <person name="Grigoriev I.V."/>
            <person name="Berka R.M."/>
            <person name="Blanchette R.A."/>
            <person name="Kersten P."/>
            <person name="Martinez A.T."/>
            <person name="Vicuna R."/>
            <person name="Cullen D."/>
        </authorList>
    </citation>
    <scope>NUCLEOTIDE SEQUENCE [LARGE SCALE GENOMIC DNA]</scope>
    <source>
        <strain evidence="1 2">B</strain>
    </source>
</reference>
<proteinExistence type="predicted"/>
<evidence type="ECO:0000313" key="1">
    <source>
        <dbReference type="EMBL" id="EMD30299.1"/>
    </source>
</evidence>
<gene>
    <name evidence="1" type="ORF">CERSUDRAFT_101588</name>
</gene>
<dbReference type="AlphaFoldDB" id="M2P513"/>
<dbReference type="Proteomes" id="UP000016930">
    <property type="component" value="Unassembled WGS sequence"/>
</dbReference>
<sequence length="74" mass="7923">MDRLSGNAGSRPPTERSEELAEQLLGAYVTFAPRVSAYASKYQSLTFRGGVKSAFAGINLRRCVGVPKGSFALI</sequence>
<evidence type="ECO:0000313" key="2">
    <source>
        <dbReference type="Proteomes" id="UP000016930"/>
    </source>
</evidence>
<dbReference type="EMBL" id="KB446361">
    <property type="protein sequence ID" value="EMD30299.1"/>
    <property type="molecule type" value="Genomic_DNA"/>
</dbReference>
<accession>M2P513</accession>
<keyword evidence="2" id="KW-1185">Reference proteome</keyword>
<organism evidence="1 2">
    <name type="scientific">Ceriporiopsis subvermispora (strain B)</name>
    <name type="common">White-rot fungus</name>
    <name type="synonym">Gelatoporia subvermispora</name>
    <dbReference type="NCBI Taxonomy" id="914234"/>
    <lineage>
        <taxon>Eukaryota</taxon>
        <taxon>Fungi</taxon>
        <taxon>Dikarya</taxon>
        <taxon>Basidiomycota</taxon>
        <taxon>Agaricomycotina</taxon>
        <taxon>Agaricomycetes</taxon>
        <taxon>Polyporales</taxon>
        <taxon>Gelatoporiaceae</taxon>
        <taxon>Gelatoporia</taxon>
    </lineage>
</organism>
<protein>
    <submittedName>
        <fullName evidence="1">Uncharacterized protein</fullName>
    </submittedName>
</protein>
<name>M2P513_CERS8</name>
<dbReference type="HOGENOM" id="CLU_209323_0_0_1"/>